<dbReference type="Pfam" id="PF03108">
    <property type="entry name" value="DBD_Tnp_Mut"/>
    <property type="match status" value="1"/>
</dbReference>
<evidence type="ECO:0000256" key="3">
    <source>
        <dbReference type="ARBA" id="ARBA00022833"/>
    </source>
</evidence>
<dbReference type="EMBL" id="CM007381">
    <property type="protein sequence ID" value="ONK80629.1"/>
    <property type="molecule type" value="Genomic_DNA"/>
</dbReference>
<feature type="compositionally biased region" description="Pro residues" evidence="5">
    <location>
        <begin position="775"/>
        <end position="784"/>
    </location>
</feature>
<dbReference type="Pfam" id="PF00564">
    <property type="entry name" value="PB1"/>
    <property type="match status" value="1"/>
</dbReference>
<dbReference type="Gene3D" id="3.10.20.90">
    <property type="entry name" value="Phosphatidylinositol 3-kinase Catalytic Subunit, Chain A, domain 1"/>
    <property type="match status" value="1"/>
</dbReference>
<keyword evidence="8" id="KW-1185">Reference proteome</keyword>
<protein>
    <recommendedName>
        <fullName evidence="6">SWIM-type domain-containing protein</fullName>
    </recommendedName>
</protein>
<feature type="region of interest" description="Disordered" evidence="5">
    <location>
        <begin position="117"/>
        <end position="176"/>
    </location>
</feature>
<sequence length="821" mass="92743">MTMMADTVVAIVQSGGEFVTKDDGTMSYTGGEAHAVSIKRDILLDDLQSEIAKNMFSIELSTMSIKYFLPFNKRTLITVANDKDLERMMEFHVNSLTIDIYVLNKNDNRVIRNAAADSGTSTVETAAAADRSQPRRPTAAKNKRATRDMTSVADSSTPKGATSAVADNTRNRRQRTTDRVTIRIVPDDPGPPVVSTSTIDINRQERLEPDALDNVDMNSEIMNIINDAVPLSATNGDYIVPQESSGPWDSITMDVGQEFENVRTFRDELCKYAFAKGFKYRFVKNEHTRVTAKCISENCSWRIHASRSSRKQMFLIKKMNNVHTCGVLTGEATQPGQPRAKKQWLASIIREKVLENPGTRPKDIARDLYNEYGISLSYCQVWHAKETAQKEIHMLQEEACNQLPWLCEQIMSTNPGSVSMITSTLDAKIRRCFISLYASLHGFEHGCRPLLFVEKICLKINNQWKVLVAATLDGNDEIFPVAFAIVEDETPDSWHWFLVQLKYAITTYHKITIVSTRRKGLDDLLPKIFVDSYHSFSLSHLIQDLKAELKKGPWSDQVKEAIIDSFKGAAQAYVIEDFNAYIERISNISKDVATWIMSTKPEHWANAIFPGVRYDHLSSELLEPLCKWISMKDEGSAVQIMHALLSKTIEIIQSRQQASSTIDSTLTPTLEKKLQKETSKSKTLNVVCSTETMFEVRSTTVNVVNIGSWECTCKKWQITGLPCSHAVSVFNRVDKSAYDYCSRYFRKESYLMTYSEPVNKLPDANEMKFFVPASSYPPPTNRPPGRPKRKRINPYKTSIRPLKCSRCKVVGHNKATCEALL</sequence>
<dbReference type="SUPFAM" id="SSF54277">
    <property type="entry name" value="CAD &amp; PB1 domains"/>
    <property type="match status" value="1"/>
</dbReference>
<keyword evidence="2 4" id="KW-0863">Zinc-finger</keyword>
<evidence type="ECO:0000256" key="1">
    <source>
        <dbReference type="ARBA" id="ARBA00022723"/>
    </source>
</evidence>
<name>A0A5P1FUF1_ASPOF</name>
<dbReference type="InterPro" id="IPR004332">
    <property type="entry name" value="Transposase_MuDR"/>
</dbReference>
<keyword evidence="1" id="KW-0479">Metal-binding</keyword>
<dbReference type="InterPro" id="IPR007527">
    <property type="entry name" value="Znf_SWIM"/>
</dbReference>
<evidence type="ECO:0000313" key="8">
    <source>
        <dbReference type="Proteomes" id="UP000243459"/>
    </source>
</evidence>
<dbReference type="OrthoDB" id="125347at2759"/>
<dbReference type="InterPro" id="IPR018289">
    <property type="entry name" value="MULE_transposase_dom"/>
</dbReference>
<feature type="domain" description="SWIM-type" evidence="6">
    <location>
        <begin position="694"/>
        <end position="734"/>
    </location>
</feature>
<dbReference type="InterPro" id="IPR000270">
    <property type="entry name" value="PB1_dom"/>
</dbReference>
<dbReference type="SMART" id="SM00666">
    <property type="entry name" value="PB1"/>
    <property type="match status" value="1"/>
</dbReference>
<evidence type="ECO:0000259" key="6">
    <source>
        <dbReference type="PROSITE" id="PS50966"/>
    </source>
</evidence>
<dbReference type="InterPro" id="IPR006564">
    <property type="entry name" value="Znf_PMZ"/>
</dbReference>
<evidence type="ECO:0000256" key="5">
    <source>
        <dbReference type="SAM" id="MobiDB-lite"/>
    </source>
</evidence>
<dbReference type="PANTHER" id="PTHR31973:SF166">
    <property type="entry name" value="OS10G0104700 PROTEIN"/>
    <property type="match status" value="1"/>
</dbReference>
<evidence type="ECO:0000313" key="7">
    <source>
        <dbReference type="EMBL" id="ONK80629.1"/>
    </source>
</evidence>
<dbReference type="Pfam" id="PF10551">
    <property type="entry name" value="MULE"/>
    <property type="match status" value="1"/>
</dbReference>
<evidence type="ECO:0000256" key="4">
    <source>
        <dbReference type="PROSITE-ProRule" id="PRU00325"/>
    </source>
</evidence>
<feature type="compositionally biased region" description="Polar residues" evidence="5">
    <location>
        <begin position="148"/>
        <end position="160"/>
    </location>
</feature>
<gene>
    <name evidence="7" type="ORF">A4U43_C01F19960</name>
</gene>
<dbReference type="PROSITE" id="PS50966">
    <property type="entry name" value="ZF_SWIM"/>
    <property type="match status" value="1"/>
</dbReference>
<dbReference type="AlphaFoldDB" id="A0A5P1FUF1"/>
<reference evidence="8" key="1">
    <citation type="journal article" date="2017" name="Nat. Commun.">
        <title>The asparagus genome sheds light on the origin and evolution of a young Y chromosome.</title>
        <authorList>
            <person name="Harkess A."/>
            <person name="Zhou J."/>
            <person name="Xu C."/>
            <person name="Bowers J.E."/>
            <person name="Van der Hulst R."/>
            <person name="Ayyampalayam S."/>
            <person name="Mercati F."/>
            <person name="Riccardi P."/>
            <person name="McKain M.R."/>
            <person name="Kakrana A."/>
            <person name="Tang H."/>
            <person name="Ray J."/>
            <person name="Groenendijk J."/>
            <person name="Arikit S."/>
            <person name="Mathioni S.M."/>
            <person name="Nakano M."/>
            <person name="Shan H."/>
            <person name="Telgmann-Rauber A."/>
            <person name="Kanno A."/>
            <person name="Yue Z."/>
            <person name="Chen H."/>
            <person name="Li W."/>
            <person name="Chen Y."/>
            <person name="Xu X."/>
            <person name="Zhang Y."/>
            <person name="Luo S."/>
            <person name="Chen H."/>
            <person name="Gao J."/>
            <person name="Mao Z."/>
            <person name="Pires J.C."/>
            <person name="Luo M."/>
            <person name="Kudrna D."/>
            <person name="Wing R.A."/>
            <person name="Meyers B.C."/>
            <person name="Yi K."/>
            <person name="Kong H."/>
            <person name="Lavrijsen P."/>
            <person name="Sunseri F."/>
            <person name="Falavigna A."/>
            <person name="Ye Y."/>
            <person name="Leebens-Mack J.H."/>
            <person name="Chen G."/>
        </authorList>
    </citation>
    <scope>NUCLEOTIDE SEQUENCE [LARGE SCALE GENOMIC DNA]</scope>
    <source>
        <strain evidence="8">cv. DH0086</strain>
    </source>
</reference>
<dbReference type="SMART" id="SM00575">
    <property type="entry name" value="ZnF_PMZ"/>
    <property type="match status" value="1"/>
</dbReference>
<evidence type="ECO:0000256" key="2">
    <source>
        <dbReference type="ARBA" id="ARBA00022771"/>
    </source>
</evidence>
<dbReference type="Gramene" id="ONK80629">
    <property type="protein sequence ID" value="ONK80629"/>
    <property type="gene ID" value="A4U43_C01F19960"/>
</dbReference>
<dbReference type="Pfam" id="PF04434">
    <property type="entry name" value="SWIM"/>
    <property type="match status" value="1"/>
</dbReference>
<organism evidence="7 8">
    <name type="scientific">Asparagus officinalis</name>
    <name type="common">Garden asparagus</name>
    <dbReference type="NCBI Taxonomy" id="4686"/>
    <lineage>
        <taxon>Eukaryota</taxon>
        <taxon>Viridiplantae</taxon>
        <taxon>Streptophyta</taxon>
        <taxon>Embryophyta</taxon>
        <taxon>Tracheophyta</taxon>
        <taxon>Spermatophyta</taxon>
        <taxon>Magnoliopsida</taxon>
        <taxon>Liliopsida</taxon>
        <taxon>Asparagales</taxon>
        <taxon>Asparagaceae</taxon>
        <taxon>Asparagoideae</taxon>
        <taxon>Asparagus</taxon>
    </lineage>
</organism>
<dbReference type="OMA" id="PVDMIHC"/>
<accession>A0A5P1FUF1</accession>
<feature type="region of interest" description="Disordered" evidence="5">
    <location>
        <begin position="773"/>
        <end position="792"/>
    </location>
</feature>
<keyword evidence="3" id="KW-0862">Zinc</keyword>
<dbReference type="PANTHER" id="PTHR31973">
    <property type="entry name" value="POLYPROTEIN, PUTATIVE-RELATED"/>
    <property type="match status" value="1"/>
</dbReference>
<dbReference type="GO" id="GO:0008270">
    <property type="term" value="F:zinc ion binding"/>
    <property type="evidence" value="ECO:0007669"/>
    <property type="project" value="UniProtKB-KW"/>
</dbReference>
<proteinExistence type="predicted"/>
<dbReference type="Proteomes" id="UP000243459">
    <property type="component" value="Chromosome 1"/>
</dbReference>